<feature type="compositionally biased region" description="Basic and acidic residues" evidence="4">
    <location>
        <begin position="1"/>
        <end position="13"/>
    </location>
</feature>
<dbReference type="Gene3D" id="3.40.50.150">
    <property type="entry name" value="Vaccinia Virus protein VP39"/>
    <property type="match status" value="1"/>
</dbReference>
<evidence type="ECO:0000256" key="2">
    <source>
        <dbReference type="ARBA" id="ARBA00022679"/>
    </source>
</evidence>
<evidence type="ECO:0000259" key="5">
    <source>
        <dbReference type="Pfam" id="PF13649"/>
    </source>
</evidence>
<evidence type="ECO:0000313" key="7">
    <source>
        <dbReference type="Proteomes" id="UP001607069"/>
    </source>
</evidence>
<dbReference type="CDD" id="cd02440">
    <property type="entry name" value="AdoMet_MTases"/>
    <property type="match status" value="1"/>
</dbReference>
<comment type="caution">
    <text evidence="6">The sequence shown here is derived from an EMBL/GenBank/DDBJ whole genome shotgun (WGS) entry which is preliminary data.</text>
</comment>
<keyword evidence="2 6" id="KW-0808">Transferase</keyword>
<evidence type="ECO:0000256" key="4">
    <source>
        <dbReference type="SAM" id="MobiDB-lite"/>
    </source>
</evidence>
<dbReference type="InterPro" id="IPR041698">
    <property type="entry name" value="Methyltransf_25"/>
</dbReference>
<dbReference type="Proteomes" id="UP001607069">
    <property type="component" value="Unassembled WGS sequence"/>
</dbReference>
<dbReference type="PANTHER" id="PTHR43464">
    <property type="entry name" value="METHYLTRANSFERASE"/>
    <property type="match status" value="1"/>
</dbReference>
<dbReference type="InterPro" id="IPR029063">
    <property type="entry name" value="SAM-dependent_MTases_sf"/>
</dbReference>
<proteinExistence type="predicted"/>
<accession>A0ABW7HQQ7</accession>
<gene>
    <name evidence="6" type="ORF">ACG5V6_08280</name>
</gene>
<evidence type="ECO:0000256" key="3">
    <source>
        <dbReference type="ARBA" id="ARBA00022691"/>
    </source>
</evidence>
<dbReference type="EC" id="2.1.1.222" evidence="6"/>
<dbReference type="PANTHER" id="PTHR43464:SF19">
    <property type="entry name" value="UBIQUINONE BIOSYNTHESIS O-METHYLTRANSFERASE, MITOCHONDRIAL"/>
    <property type="match status" value="1"/>
</dbReference>
<keyword evidence="3" id="KW-0949">S-adenosyl-L-methionine</keyword>
<dbReference type="SUPFAM" id="SSF53335">
    <property type="entry name" value="S-adenosyl-L-methionine-dependent methyltransferases"/>
    <property type="match status" value="1"/>
</dbReference>
<dbReference type="GO" id="GO:0032259">
    <property type="term" value="P:methylation"/>
    <property type="evidence" value="ECO:0007669"/>
    <property type="project" value="UniProtKB-KW"/>
</dbReference>
<dbReference type="RefSeq" id="WP_279949528.1">
    <property type="nucleotide sequence ID" value="NZ_BAABEN010000009.1"/>
</dbReference>
<name>A0ABW7HQQ7_9ACTN</name>
<dbReference type="GO" id="GO:0102208">
    <property type="term" value="F:2-polyprenyl-6-hydroxyphenol methylase activity"/>
    <property type="evidence" value="ECO:0007669"/>
    <property type="project" value="UniProtKB-EC"/>
</dbReference>
<reference evidence="6 7" key="1">
    <citation type="submission" date="2024-10" db="EMBL/GenBank/DDBJ databases">
        <authorList>
            <person name="Cho J.-C."/>
        </authorList>
    </citation>
    <scope>NUCLEOTIDE SEQUENCE [LARGE SCALE GENOMIC DNA]</scope>
    <source>
        <strain evidence="6 7">KCTC29696</strain>
    </source>
</reference>
<dbReference type="GO" id="GO:0061542">
    <property type="term" value="F:3-demethylubiquinol 3-O-methyltransferase activity"/>
    <property type="evidence" value="ECO:0007669"/>
    <property type="project" value="UniProtKB-EC"/>
</dbReference>
<dbReference type="EMBL" id="JBIHMK010000021">
    <property type="protein sequence ID" value="MFH0248207.1"/>
    <property type="molecule type" value="Genomic_DNA"/>
</dbReference>
<protein>
    <submittedName>
        <fullName evidence="6">Class I SAM-dependent methyltransferase</fullName>
        <ecNumber evidence="6">2.1.1.222</ecNumber>
        <ecNumber evidence="6">2.1.1.64</ecNumber>
    </submittedName>
</protein>
<dbReference type="Pfam" id="PF13649">
    <property type="entry name" value="Methyltransf_25"/>
    <property type="match status" value="1"/>
</dbReference>
<feature type="region of interest" description="Disordered" evidence="4">
    <location>
        <begin position="1"/>
        <end position="22"/>
    </location>
</feature>
<keyword evidence="1 6" id="KW-0489">Methyltransferase</keyword>
<keyword evidence="7" id="KW-1185">Reference proteome</keyword>
<dbReference type="Gene3D" id="2.20.130.10">
    <property type="entry name" value="CAC2371-like domains"/>
    <property type="match status" value="1"/>
</dbReference>
<feature type="domain" description="Methyltransferase" evidence="5">
    <location>
        <begin position="54"/>
        <end position="139"/>
    </location>
</feature>
<evidence type="ECO:0000256" key="1">
    <source>
        <dbReference type="ARBA" id="ARBA00022603"/>
    </source>
</evidence>
<dbReference type="EC" id="2.1.1.64" evidence="6"/>
<sequence>MSGPEPRRPREGHGGTGPGAIAPDGCSVEVYIRLPAGDEPDVVASAVPAGASLLEPGCGTGRVTHPLLERGFAVTAVDESPRMPEHVRGARTVCSPIETLELDERFDAVLLSSFPVHAGDVRVRDALLRACRRHVADDGCVLVQREGEDWRERVPRERRAGDGLVRIAAADPTGDPKVSAVRCEYVFPDATWTQTFLSRRMDRAEFEEAPAGAGLAVDAYLTDDRTWVRALPAG</sequence>
<organism evidence="6 7">
    <name type="scientific">Streptomyces chitinivorans</name>
    <dbReference type="NCBI Taxonomy" id="1257027"/>
    <lineage>
        <taxon>Bacteria</taxon>
        <taxon>Bacillati</taxon>
        <taxon>Actinomycetota</taxon>
        <taxon>Actinomycetes</taxon>
        <taxon>Kitasatosporales</taxon>
        <taxon>Streptomycetaceae</taxon>
        <taxon>Streptomyces</taxon>
    </lineage>
</organism>
<evidence type="ECO:0000313" key="6">
    <source>
        <dbReference type="EMBL" id="MFH0248207.1"/>
    </source>
</evidence>